<gene>
    <name evidence="8" type="ORF">BBJ29_009865</name>
    <name evidence="7" type="ORF">BBP00_00009936</name>
</gene>
<sequence length="194" mass="20673">MNLRAIFFIAAAALFAAIDAISIDHDKVQPFPQPEPITDSEKAAVKFKPQLGIDMGCLPYPAVNAAGETSGGLKGTEGTSGCEGPPLGSQPTLETPKILAISTDQSGGYGKIAPVSEDNIINGTTPKLSADVRLFRASTRIFLTTMPGDFQDLIMWEQLTDAARAALDSTDFGRAEVPLADDNFNEELENAWPF</sequence>
<evidence type="ECO:0008006" key="11">
    <source>
        <dbReference type="Google" id="ProtNLM"/>
    </source>
</evidence>
<protein>
    <recommendedName>
        <fullName evidence="11">RxLR effector protein</fullName>
    </recommendedName>
</protein>
<comment type="subcellular location">
    <subcellularLocation>
        <location evidence="1">Secreted</location>
    </subcellularLocation>
</comment>
<evidence type="ECO:0000256" key="4">
    <source>
        <dbReference type="ARBA" id="ARBA00023026"/>
    </source>
</evidence>
<dbReference type="OrthoDB" id="89086at2759"/>
<feature type="region of interest" description="Disordered" evidence="5">
    <location>
        <begin position="69"/>
        <end position="93"/>
    </location>
</feature>
<dbReference type="Pfam" id="PF05630">
    <property type="entry name" value="NPP1"/>
    <property type="match status" value="1"/>
</dbReference>
<feature type="chain" id="PRO_5036338462" description="RxLR effector protein" evidence="6">
    <location>
        <begin position="21"/>
        <end position="194"/>
    </location>
</feature>
<evidence type="ECO:0000256" key="2">
    <source>
        <dbReference type="ARBA" id="ARBA00009520"/>
    </source>
</evidence>
<dbReference type="Proteomes" id="UP000277300">
    <property type="component" value="Unassembled WGS sequence"/>
</dbReference>
<organism evidence="7 9">
    <name type="scientific">Phytophthora kernoviae</name>
    <dbReference type="NCBI Taxonomy" id="325452"/>
    <lineage>
        <taxon>Eukaryota</taxon>
        <taxon>Sar</taxon>
        <taxon>Stramenopiles</taxon>
        <taxon>Oomycota</taxon>
        <taxon>Peronosporomycetes</taxon>
        <taxon>Peronosporales</taxon>
        <taxon>Peronosporaceae</taxon>
        <taxon>Phytophthora</taxon>
    </lineage>
</organism>
<evidence type="ECO:0000313" key="8">
    <source>
        <dbReference type="EMBL" id="RLN67857.1"/>
    </source>
</evidence>
<evidence type="ECO:0000256" key="5">
    <source>
        <dbReference type="SAM" id="MobiDB-lite"/>
    </source>
</evidence>
<proteinExistence type="inferred from homology"/>
<accession>A0A3F2RB82</accession>
<evidence type="ECO:0000313" key="10">
    <source>
        <dbReference type="Proteomes" id="UP000284657"/>
    </source>
</evidence>
<dbReference type="Proteomes" id="UP000284657">
    <property type="component" value="Unassembled WGS sequence"/>
</dbReference>
<comment type="similarity">
    <text evidence="2">Belongs to the Necrosis inducing protein (NPP1) family.</text>
</comment>
<dbReference type="PANTHER" id="PTHR33657:SF8">
    <property type="entry name" value="DOMAIN PROTEIN, PUTATIVE (AFU_ORTHOLOGUE AFUA_5G00600)-RELATED"/>
    <property type="match status" value="1"/>
</dbReference>
<dbReference type="PANTHER" id="PTHR33657">
    <property type="entry name" value="DOMAIN PROTEIN, PUTATIVE (AFU_ORTHOLOGUE AFUA_5G00600)-RELATED"/>
    <property type="match status" value="1"/>
</dbReference>
<keyword evidence="6" id="KW-0732">Signal</keyword>
<feature type="signal peptide" evidence="6">
    <location>
        <begin position="1"/>
        <end position="20"/>
    </location>
</feature>
<reference evidence="9 10" key="1">
    <citation type="submission" date="2018-07" db="EMBL/GenBank/DDBJ databases">
        <title>Genome sequencing of oomycete isolates from Chile give support for New Zealand origin for Phytophthora kernoviae and make available the first Nothophytophthora sp. genome.</title>
        <authorList>
            <person name="Studholme D.J."/>
            <person name="Sanfuentes E."/>
            <person name="Panda P."/>
            <person name="Hill R."/>
            <person name="Sambles C."/>
            <person name="Grant M."/>
            <person name="Williams N.M."/>
            <person name="Mcdougal R.L."/>
        </authorList>
    </citation>
    <scope>NUCLEOTIDE SEQUENCE [LARGE SCALE GENOMIC DNA]</scope>
    <source>
        <strain evidence="7">Chile6</strain>
        <strain evidence="8">Chile7</strain>
    </source>
</reference>
<dbReference type="EMBL" id="MBAD02000435">
    <property type="protein sequence ID" value="RLN67857.1"/>
    <property type="molecule type" value="Genomic_DNA"/>
</dbReference>
<dbReference type="InterPro" id="IPR008701">
    <property type="entry name" value="NPP1"/>
</dbReference>
<comment type="caution">
    <text evidence="7">The sequence shown here is derived from an EMBL/GenBank/DDBJ whole genome shotgun (WGS) entry which is preliminary data.</text>
</comment>
<evidence type="ECO:0000256" key="1">
    <source>
        <dbReference type="ARBA" id="ARBA00004613"/>
    </source>
</evidence>
<name>A0A3F2RB82_9STRA</name>
<evidence type="ECO:0000256" key="3">
    <source>
        <dbReference type="ARBA" id="ARBA00022525"/>
    </source>
</evidence>
<dbReference type="AlphaFoldDB" id="A0A3F2RB82"/>
<dbReference type="PIRSF" id="PIRSF029958">
    <property type="entry name" value="Necrosis-inducing_protein"/>
    <property type="match status" value="1"/>
</dbReference>
<keyword evidence="3" id="KW-0964">Secreted</keyword>
<evidence type="ECO:0000256" key="6">
    <source>
        <dbReference type="SAM" id="SignalP"/>
    </source>
</evidence>
<dbReference type="EMBL" id="MBDO02000997">
    <property type="protein sequence ID" value="RLN51180.1"/>
    <property type="molecule type" value="Genomic_DNA"/>
</dbReference>
<dbReference type="GO" id="GO:0005576">
    <property type="term" value="C:extracellular region"/>
    <property type="evidence" value="ECO:0007669"/>
    <property type="project" value="UniProtKB-SubCell"/>
</dbReference>
<evidence type="ECO:0000313" key="7">
    <source>
        <dbReference type="EMBL" id="RLN51180.1"/>
    </source>
</evidence>
<keyword evidence="4" id="KW-0843">Virulence</keyword>
<evidence type="ECO:0000313" key="9">
    <source>
        <dbReference type="Proteomes" id="UP000277300"/>
    </source>
</evidence>